<dbReference type="PANTHER" id="PTHR11705">
    <property type="entry name" value="PROTEASE FAMILY M14 CARBOXYPEPTIDASE A,B"/>
    <property type="match status" value="1"/>
</dbReference>
<gene>
    <name evidence="10" type="ORF">PTRA_a3409</name>
</gene>
<dbReference type="CDD" id="cd06238">
    <property type="entry name" value="M14-like"/>
    <property type="match status" value="1"/>
</dbReference>
<comment type="similarity">
    <text evidence="2 7">Belongs to the peptidase M14 family.</text>
</comment>
<dbReference type="GO" id="GO:0008270">
    <property type="term" value="F:zinc ion binding"/>
    <property type="evidence" value="ECO:0007669"/>
    <property type="project" value="InterPro"/>
</dbReference>
<keyword evidence="4" id="KW-0378">Hydrolase</keyword>
<evidence type="ECO:0000256" key="7">
    <source>
        <dbReference type="PROSITE-ProRule" id="PRU01379"/>
    </source>
</evidence>
<protein>
    <recommendedName>
        <fullName evidence="9">Peptidase M14 domain-containing protein</fullName>
    </recommendedName>
</protein>
<name>A0A0U2NJN2_9GAMM</name>
<comment type="cofactor">
    <cofactor evidence="1">
        <name>Zn(2+)</name>
        <dbReference type="ChEBI" id="CHEBI:29105"/>
    </cofactor>
</comment>
<dbReference type="EMBL" id="CP011034">
    <property type="protein sequence ID" value="ALS34387.1"/>
    <property type="molecule type" value="Genomic_DNA"/>
</dbReference>
<feature type="domain" description="Peptidase M14" evidence="9">
    <location>
        <begin position="53"/>
        <end position="353"/>
    </location>
</feature>
<sequence length="854" mass="94534">MRIIIKITLMIMVAILSFSTQAKPLSYYFAEDVEFDPSIPTPEQVLGYQVGEWHVRHDQLVRYMEILAQKSDRINFEVIGRTHEQRPLVMLTITAANKLKNIEQIRQAHLARLTPSNTQSSAQPGVVWMGYSVHGNESSGSNSALLVAYYLAAAQGNEINELLNNTVILLDPSLNPDGLARFANWANSNRGMNLSSDPVTREHVESWPSSRTNHYWFDLNRDWLLLQHPESRARIAKFHQWKPNILTDFHEMGPNSSYFFQPGIPSRKHPITPDENVSLTKAIANYHAKTLDENNALYFTEESFDDFYYGKGSTYPDVNGGVGILFEQASSRGHIQETVNGPLSFAFTIKNQLLTSLSTFKAAIDNRQALLDYQAKFYNQAIDLAADESFQGYVVAGAADNTRVNDFLSLLQQHQINAYPLTKELKAGGETYSTNSYFVPLAQPQYRLVKAIFSEQKNFADNTFYDVSGWTLAHAFNLPFAKVTSSWGLKVADNAWQQAATPRFAQLNKGYAFGFSWDDTLAPKMLNSLLQQGVKARVALNSLTAKSVNSEEVNFAAGSIIIPAGLQTNSDWIAQLNQAQNEFGIAIKPITSGLTSKGADLGSRSMAVLSAPKVLLLGGKGVNQYEAGEVWYYLDRFVGVAPTIVELERLGSIELSNYSHIVLAHGNYSGLSDADKVAIKGWVRKGGVIWGHKGGAKFLADQQLLKASYLSRKEVASAFKTDGLNYADKEHLAGRQRIAGAIFNTHVDLTHPLTFSLPRNTLPVFKNSTWLLESSEAPFVNVLTYTEQPLLAGFTDAVNVTQVAGAAGLIAHSYGRGAVIGMTDDPVFRGYWYGTSRLLSNALFFGHTFRVSGD</sequence>
<dbReference type="PATRIC" id="fig|1315283.4.peg.2975"/>
<dbReference type="PROSITE" id="PS52035">
    <property type="entry name" value="PEPTIDASE_M14"/>
    <property type="match status" value="1"/>
</dbReference>
<organism evidence="10">
    <name type="scientific">Pseudoalteromonas translucida KMM 520</name>
    <dbReference type="NCBI Taxonomy" id="1315283"/>
    <lineage>
        <taxon>Bacteria</taxon>
        <taxon>Pseudomonadati</taxon>
        <taxon>Pseudomonadota</taxon>
        <taxon>Gammaproteobacteria</taxon>
        <taxon>Alteromonadales</taxon>
        <taxon>Pseudoalteromonadaceae</taxon>
        <taxon>Pseudoalteromonas</taxon>
    </lineage>
</organism>
<evidence type="ECO:0000256" key="3">
    <source>
        <dbReference type="ARBA" id="ARBA00022670"/>
    </source>
</evidence>
<feature type="chain" id="PRO_5006831554" description="Peptidase M14 domain-containing protein" evidence="8">
    <location>
        <begin position="23"/>
        <end position="854"/>
    </location>
</feature>
<dbReference type="SUPFAM" id="SSF53187">
    <property type="entry name" value="Zn-dependent exopeptidases"/>
    <property type="match status" value="1"/>
</dbReference>
<dbReference type="SMART" id="SM00631">
    <property type="entry name" value="Zn_pept"/>
    <property type="match status" value="1"/>
</dbReference>
<dbReference type="AlphaFoldDB" id="A0A0U2NJN2"/>
<dbReference type="Gene3D" id="3.40.630.10">
    <property type="entry name" value="Zn peptidases"/>
    <property type="match status" value="1"/>
</dbReference>
<comment type="caution">
    <text evidence="7">Lacks conserved residue(s) required for the propagation of feature annotation.</text>
</comment>
<evidence type="ECO:0000256" key="6">
    <source>
        <dbReference type="ARBA" id="ARBA00023049"/>
    </source>
</evidence>
<dbReference type="Pfam" id="PF00246">
    <property type="entry name" value="Peptidase_M14"/>
    <property type="match status" value="1"/>
</dbReference>
<dbReference type="PANTHER" id="PTHR11705:SF143">
    <property type="entry name" value="SLL0236 PROTEIN"/>
    <property type="match status" value="1"/>
</dbReference>
<evidence type="ECO:0000256" key="1">
    <source>
        <dbReference type="ARBA" id="ARBA00001947"/>
    </source>
</evidence>
<evidence type="ECO:0000313" key="10">
    <source>
        <dbReference type="EMBL" id="ALS34387.1"/>
    </source>
</evidence>
<dbReference type="InterPro" id="IPR000834">
    <property type="entry name" value="Peptidase_M14"/>
</dbReference>
<dbReference type="SUPFAM" id="SSF52317">
    <property type="entry name" value="Class I glutamine amidotransferase-like"/>
    <property type="match status" value="1"/>
</dbReference>
<evidence type="ECO:0000256" key="4">
    <source>
        <dbReference type="ARBA" id="ARBA00022801"/>
    </source>
</evidence>
<evidence type="ECO:0000256" key="8">
    <source>
        <dbReference type="SAM" id="SignalP"/>
    </source>
</evidence>
<keyword evidence="6" id="KW-0482">Metalloprotease</keyword>
<proteinExistence type="inferred from homology"/>
<evidence type="ECO:0000313" key="11">
    <source>
        <dbReference type="Proteomes" id="UP000065261"/>
    </source>
</evidence>
<evidence type="ECO:0000259" key="9">
    <source>
        <dbReference type="PROSITE" id="PS52035"/>
    </source>
</evidence>
<keyword evidence="5" id="KW-0862">Zinc</keyword>
<keyword evidence="8" id="KW-0732">Signal</keyword>
<reference evidence="10 11" key="1">
    <citation type="submission" date="2015-03" db="EMBL/GenBank/DDBJ databases">
        <authorList>
            <person name="Murphy D."/>
        </authorList>
    </citation>
    <scope>NUCLEOTIDE SEQUENCE [LARGE SCALE GENOMIC DNA]</scope>
    <source>
        <strain evidence="10 11">KMM 520</strain>
    </source>
</reference>
<accession>A0A0U2NJN2</accession>
<dbReference type="GO" id="GO:0006508">
    <property type="term" value="P:proteolysis"/>
    <property type="evidence" value="ECO:0007669"/>
    <property type="project" value="UniProtKB-KW"/>
</dbReference>
<evidence type="ECO:0000256" key="2">
    <source>
        <dbReference type="ARBA" id="ARBA00005988"/>
    </source>
</evidence>
<dbReference type="InterPro" id="IPR029062">
    <property type="entry name" value="Class_I_gatase-like"/>
</dbReference>
<keyword evidence="3" id="KW-0645">Protease</keyword>
<dbReference type="GO" id="GO:0004181">
    <property type="term" value="F:metallocarboxypeptidase activity"/>
    <property type="evidence" value="ECO:0007669"/>
    <property type="project" value="InterPro"/>
</dbReference>
<dbReference type="GO" id="GO:0005615">
    <property type="term" value="C:extracellular space"/>
    <property type="evidence" value="ECO:0007669"/>
    <property type="project" value="TreeGrafter"/>
</dbReference>
<dbReference type="Proteomes" id="UP000065261">
    <property type="component" value="Chromosome I"/>
</dbReference>
<feature type="signal peptide" evidence="8">
    <location>
        <begin position="1"/>
        <end position="22"/>
    </location>
</feature>
<dbReference type="KEGG" id="ptn:PTRA_a3409"/>
<evidence type="ECO:0000256" key="5">
    <source>
        <dbReference type="ARBA" id="ARBA00022833"/>
    </source>
</evidence>